<gene>
    <name evidence="3" type="ORF">POL68_28765</name>
</gene>
<name>A0ABT5DFZ6_9BACT</name>
<dbReference type="PANTHER" id="PTHR24321">
    <property type="entry name" value="DEHYDROGENASES, SHORT CHAIN"/>
    <property type="match status" value="1"/>
</dbReference>
<evidence type="ECO:0000313" key="3">
    <source>
        <dbReference type="EMBL" id="MDC0712489.1"/>
    </source>
</evidence>
<evidence type="ECO:0000313" key="4">
    <source>
        <dbReference type="Proteomes" id="UP001221838"/>
    </source>
</evidence>
<keyword evidence="4" id="KW-1185">Reference proteome</keyword>
<reference evidence="3 4" key="1">
    <citation type="submission" date="2022-11" db="EMBL/GenBank/DDBJ databases">
        <title>Minimal conservation of predation-associated metabolite biosynthetic gene clusters underscores biosynthetic potential of Myxococcota including descriptions for ten novel species: Archangium lansinium sp. nov., Myxococcus landrumus sp. nov., Nannocystis bai.</title>
        <authorList>
            <person name="Ahearne A."/>
            <person name="Stevens C."/>
            <person name="Dowd S."/>
        </authorList>
    </citation>
    <scope>NUCLEOTIDE SEQUENCE [LARGE SCALE GENOMIC DNA]</scope>
    <source>
        <strain evidence="3 4">NCWAL01</strain>
    </source>
</reference>
<dbReference type="NCBIfam" id="NF005559">
    <property type="entry name" value="PRK07231.1"/>
    <property type="match status" value="1"/>
</dbReference>
<dbReference type="Pfam" id="PF13561">
    <property type="entry name" value="adh_short_C2"/>
    <property type="match status" value="1"/>
</dbReference>
<proteinExistence type="inferred from homology"/>
<organism evidence="3 4">
    <name type="scientific">Stigmatella ashevillensis</name>
    <dbReference type="NCBI Taxonomy" id="2995309"/>
    <lineage>
        <taxon>Bacteria</taxon>
        <taxon>Pseudomonadati</taxon>
        <taxon>Myxococcota</taxon>
        <taxon>Myxococcia</taxon>
        <taxon>Myxococcales</taxon>
        <taxon>Cystobacterineae</taxon>
        <taxon>Archangiaceae</taxon>
        <taxon>Stigmatella</taxon>
    </lineage>
</organism>
<dbReference type="SUPFAM" id="SSF51735">
    <property type="entry name" value="NAD(P)-binding Rossmann-fold domains"/>
    <property type="match status" value="1"/>
</dbReference>
<dbReference type="RefSeq" id="WP_272142620.1">
    <property type="nucleotide sequence ID" value="NZ_JAQNDM010000002.1"/>
</dbReference>
<dbReference type="InterPro" id="IPR036291">
    <property type="entry name" value="NAD(P)-bd_dom_sf"/>
</dbReference>
<dbReference type="PROSITE" id="PS00061">
    <property type="entry name" value="ADH_SHORT"/>
    <property type="match status" value="1"/>
</dbReference>
<dbReference type="PRINTS" id="PR00080">
    <property type="entry name" value="SDRFAMILY"/>
</dbReference>
<evidence type="ECO:0000256" key="1">
    <source>
        <dbReference type="ARBA" id="ARBA00006484"/>
    </source>
</evidence>
<dbReference type="Gene3D" id="3.40.50.720">
    <property type="entry name" value="NAD(P)-binding Rossmann-like Domain"/>
    <property type="match status" value="1"/>
</dbReference>
<accession>A0ABT5DFZ6</accession>
<dbReference type="EMBL" id="JAQNDM010000002">
    <property type="protein sequence ID" value="MDC0712489.1"/>
    <property type="molecule type" value="Genomic_DNA"/>
</dbReference>
<sequence length="250" mass="25490">MKDFPGKVAVVTGAGSGIGEAIAERLLAGGAHVVLADIDAGRARSVAARIDPAGGSTLAVTADVSDAKAVEELVAHTLTRFGALHLAVNNAGFPGQREVSTGAYALDEWRRVLATNLDGIFHGLRFEIPAIQASGGGAILNMSSVAGLVGVEGEPAYVAAKHGIVGLTRAAALEYAAKGIRVNAIAPGFIATPEILAASQEERAALAALHPMNRLGEPREVAELAAFLLSDRAAFITGSVHVIDGGYSAR</sequence>
<dbReference type="InterPro" id="IPR020904">
    <property type="entry name" value="Sc_DH/Rdtase_CS"/>
</dbReference>
<keyword evidence="2" id="KW-0560">Oxidoreductase</keyword>
<comment type="caution">
    <text evidence="3">The sequence shown here is derived from an EMBL/GenBank/DDBJ whole genome shotgun (WGS) entry which is preliminary data.</text>
</comment>
<dbReference type="InterPro" id="IPR002347">
    <property type="entry name" value="SDR_fam"/>
</dbReference>
<dbReference type="PANTHER" id="PTHR24321:SF8">
    <property type="entry name" value="ESTRADIOL 17-BETA-DEHYDROGENASE 8-RELATED"/>
    <property type="match status" value="1"/>
</dbReference>
<dbReference type="Proteomes" id="UP001221838">
    <property type="component" value="Unassembled WGS sequence"/>
</dbReference>
<dbReference type="PRINTS" id="PR00081">
    <property type="entry name" value="GDHRDH"/>
</dbReference>
<comment type="similarity">
    <text evidence="1">Belongs to the short-chain dehydrogenases/reductases (SDR) family.</text>
</comment>
<protein>
    <submittedName>
        <fullName evidence="3">SDR family NAD(P)-dependent oxidoreductase</fullName>
    </submittedName>
</protein>
<evidence type="ECO:0000256" key="2">
    <source>
        <dbReference type="ARBA" id="ARBA00023002"/>
    </source>
</evidence>